<evidence type="ECO:0008006" key="4">
    <source>
        <dbReference type="Google" id="ProtNLM"/>
    </source>
</evidence>
<dbReference type="Proteomes" id="UP000695562">
    <property type="component" value="Unassembled WGS sequence"/>
</dbReference>
<evidence type="ECO:0000313" key="2">
    <source>
        <dbReference type="EMBL" id="KAF2074037.1"/>
    </source>
</evidence>
<proteinExistence type="predicted"/>
<protein>
    <recommendedName>
        <fullName evidence="4">Transmembrane protein</fullName>
    </recommendedName>
</protein>
<organism evidence="2 3">
    <name type="scientific">Polysphondylium violaceum</name>
    <dbReference type="NCBI Taxonomy" id="133409"/>
    <lineage>
        <taxon>Eukaryota</taxon>
        <taxon>Amoebozoa</taxon>
        <taxon>Evosea</taxon>
        <taxon>Eumycetozoa</taxon>
        <taxon>Dictyostelia</taxon>
        <taxon>Dictyosteliales</taxon>
        <taxon>Dictyosteliaceae</taxon>
        <taxon>Polysphondylium</taxon>
    </lineage>
</organism>
<accession>A0A8J4PW75</accession>
<gene>
    <name evidence="2" type="ORF">CYY_004651</name>
</gene>
<reference evidence="2" key="1">
    <citation type="submission" date="2020-01" db="EMBL/GenBank/DDBJ databases">
        <title>Development of genomics and gene disruption for Polysphondylium violaceum indicates a role for the polyketide synthase stlB in stalk morphogenesis.</title>
        <authorList>
            <person name="Narita B."/>
            <person name="Kawabe Y."/>
            <person name="Kin K."/>
            <person name="Saito T."/>
            <person name="Gibbs R."/>
            <person name="Kuspa A."/>
            <person name="Muzny D."/>
            <person name="Queller D."/>
            <person name="Richards S."/>
            <person name="Strassman J."/>
            <person name="Sucgang R."/>
            <person name="Worley K."/>
            <person name="Schaap P."/>
        </authorList>
    </citation>
    <scope>NUCLEOTIDE SEQUENCE</scope>
    <source>
        <strain evidence="2">QSvi11</strain>
    </source>
</reference>
<evidence type="ECO:0000256" key="1">
    <source>
        <dbReference type="SAM" id="Phobius"/>
    </source>
</evidence>
<dbReference type="EMBL" id="AJWJ01000168">
    <property type="protein sequence ID" value="KAF2074037.1"/>
    <property type="molecule type" value="Genomic_DNA"/>
</dbReference>
<feature type="transmembrane region" description="Helical" evidence="1">
    <location>
        <begin position="29"/>
        <end position="47"/>
    </location>
</feature>
<keyword evidence="1" id="KW-0472">Membrane</keyword>
<evidence type="ECO:0000313" key="3">
    <source>
        <dbReference type="Proteomes" id="UP000695562"/>
    </source>
</evidence>
<keyword evidence="1" id="KW-1133">Transmembrane helix</keyword>
<keyword evidence="1" id="KW-0812">Transmembrane</keyword>
<name>A0A8J4PW75_9MYCE</name>
<comment type="caution">
    <text evidence="2">The sequence shown here is derived from an EMBL/GenBank/DDBJ whole genome shotgun (WGS) entry which is preliminary data.</text>
</comment>
<keyword evidence="3" id="KW-1185">Reference proteome</keyword>
<sequence length="112" mass="12756">MSFVKPNNPEKYITNEQLALMPFSKGAKFLFGVSSGVILGCLSNAIIKKPLFHRPYVHLFGAVVLGALSYQTHDRVQELYNKDIFALSQYEAKVKEHQLMKQEIAEKLPKHH</sequence>
<dbReference type="AlphaFoldDB" id="A0A8J4PW75"/>